<dbReference type="CDD" id="cd10950">
    <property type="entry name" value="CE4_BsYlxY_like"/>
    <property type="match status" value="1"/>
</dbReference>
<dbReference type="Proteomes" id="UP000472971">
    <property type="component" value="Unassembled WGS sequence"/>
</dbReference>
<reference evidence="3 6" key="2">
    <citation type="submission" date="2020-07" db="EMBL/GenBank/DDBJ databases">
        <authorList>
            <person name="Feng H."/>
        </authorList>
    </citation>
    <scope>NUCLEOTIDE SEQUENCE [LARGE SCALE GENOMIC DNA]</scope>
    <source>
        <strain evidence="6">s-12</strain>
        <strain evidence="3">S-12</strain>
    </source>
</reference>
<gene>
    <name evidence="4" type="ORF">G4D64_03510</name>
    <name evidence="3" type="ORF">H1Z61_03545</name>
</gene>
<protein>
    <submittedName>
        <fullName evidence="4">Polysaccharide deacetylase family protein</fullName>
    </submittedName>
</protein>
<evidence type="ECO:0000313" key="5">
    <source>
        <dbReference type="Proteomes" id="UP000472971"/>
    </source>
</evidence>
<keyword evidence="1" id="KW-0812">Transmembrane</keyword>
<dbReference type="PANTHER" id="PTHR10587:SF80">
    <property type="entry name" value="CHITOOLIGOSACCHARIDE DEACETYLASE"/>
    <property type="match status" value="1"/>
</dbReference>
<dbReference type="Proteomes" id="UP000570010">
    <property type="component" value="Unassembled WGS sequence"/>
</dbReference>
<evidence type="ECO:0000313" key="3">
    <source>
        <dbReference type="EMBL" id="MBA4536238.1"/>
    </source>
</evidence>
<proteinExistence type="predicted"/>
<dbReference type="GO" id="GO:0016020">
    <property type="term" value="C:membrane"/>
    <property type="evidence" value="ECO:0007669"/>
    <property type="project" value="TreeGrafter"/>
</dbReference>
<dbReference type="InterPro" id="IPR011330">
    <property type="entry name" value="Glyco_hydro/deAcase_b/a-brl"/>
</dbReference>
<dbReference type="Pfam" id="PF01522">
    <property type="entry name" value="Polysacc_deac_1"/>
    <property type="match status" value="1"/>
</dbReference>
<keyword evidence="5" id="KW-1185">Reference proteome</keyword>
<dbReference type="AlphaFoldDB" id="A0A6B3VYJ4"/>
<dbReference type="Gene3D" id="3.20.20.370">
    <property type="entry name" value="Glycoside hydrolase/deacetylase"/>
    <property type="match status" value="1"/>
</dbReference>
<accession>A0A6B3VYJ4</accession>
<evidence type="ECO:0000313" key="4">
    <source>
        <dbReference type="EMBL" id="NEY80606.1"/>
    </source>
</evidence>
<evidence type="ECO:0000313" key="6">
    <source>
        <dbReference type="Proteomes" id="UP000570010"/>
    </source>
</evidence>
<dbReference type="EMBL" id="JACEIO010000005">
    <property type="protein sequence ID" value="MBA4536238.1"/>
    <property type="molecule type" value="Genomic_DNA"/>
</dbReference>
<dbReference type="SUPFAM" id="SSF88713">
    <property type="entry name" value="Glycoside hydrolase/deacetylase"/>
    <property type="match status" value="1"/>
</dbReference>
<dbReference type="PANTHER" id="PTHR10587">
    <property type="entry name" value="GLYCOSYL TRANSFERASE-RELATED"/>
    <property type="match status" value="1"/>
</dbReference>
<sequence>MKKQLLQINIIAFILILSWWTLENPLTEQYLGQLKTKTAASMNKKEPLFQKINEKAKMYKILPQDAKIDRVWKGIPGYNGLAVDVEKSYEKMKEEGKFNESKLIYKQLEPKVKLKDLPPTAIYKGHPDKPMVSFLINVAWGNEHLSSMLLVLKKHNVKASFFLEGRWVKENPELAKMIADAGHEIGNHSYSHPDMKKLSSHQIKEEIEKTNKVIKATTGKTVKWFAPPSGSYRDEVVHIAADMGLGTVMWSVDTIDWQKPSPPVLINRVVSKVHNGAMILMHPTEPTAKALNQLIIELKEKDLQIDTVSQLLSEERIITSKSAQSDICNGHNE</sequence>
<comment type="caution">
    <text evidence="4">The sequence shown here is derived from an EMBL/GenBank/DDBJ whole genome shotgun (WGS) entry which is preliminary data.</text>
</comment>
<dbReference type="EMBL" id="JAAIWN010000005">
    <property type="protein sequence ID" value="NEY80606.1"/>
    <property type="molecule type" value="Genomic_DNA"/>
</dbReference>
<evidence type="ECO:0000256" key="1">
    <source>
        <dbReference type="SAM" id="Phobius"/>
    </source>
</evidence>
<dbReference type="InterPro" id="IPR050248">
    <property type="entry name" value="Polysacc_deacetylase_ArnD"/>
</dbReference>
<keyword evidence="1" id="KW-1133">Transmembrane helix</keyword>
<dbReference type="PROSITE" id="PS51677">
    <property type="entry name" value="NODB"/>
    <property type="match status" value="1"/>
</dbReference>
<name>A0A6B3VYJ4_9BACI</name>
<dbReference type="InterPro" id="IPR014228">
    <property type="entry name" value="Spore_polysacc_deacetyl_YlxY"/>
</dbReference>
<organism evidence="4 5">
    <name type="scientific">Bacillus aquiflavi</name>
    <dbReference type="NCBI Taxonomy" id="2672567"/>
    <lineage>
        <taxon>Bacteria</taxon>
        <taxon>Bacillati</taxon>
        <taxon>Bacillota</taxon>
        <taxon>Bacilli</taxon>
        <taxon>Bacillales</taxon>
        <taxon>Bacillaceae</taxon>
        <taxon>Bacillus</taxon>
    </lineage>
</organism>
<evidence type="ECO:0000259" key="2">
    <source>
        <dbReference type="PROSITE" id="PS51677"/>
    </source>
</evidence>
<dbReference type="GO" id="GO:0005975">
    <property type="term" value="P:carbohydrate metabolic process"/>
    <property type="evidence" value="ECO:0007669"/>
    <property type="project" value="InterPro"/>
</dbReference>
<dbReference type="RefSeq" id="WP_163240179.1">
    <property type="nucleotide sequence ID" value="NZ_JAAIWN010000005.1"/>
</dbReference>
<keyword evidence="1" id="KW-0472">Membrane</keyword>
<feature type="transmembrane region" description="Helical" evidence="1">
    <location>
        <begin position="5"/>
        <end position="22"/>
    </location>
</feature>
<dbReference type="NCBIfam" id="TIGR02873">
    <property type="entry name" value="spore_ylxY"/>
    <property type="match status" value="1"/>
</dbReference>
<dbReference type="InterPro" id="IPR002509">
    <property type="entry name" value="NODB_dom"/>
</dbReference>
<dbReference type="GO" id="GO:0016810">
    <property type="term" value="F:hydrolase activity, acting on carbon-nitrogen (but not peptide) bonds"/>
    <property type="evidence" value="ECO:0007669"/>
    <property type="project" value="InterPro"/>
</dbReference>
<feature type="domain" description="NodB homology" evidence="2">
    <location>
        <begin position="130"/>
        <end position="306"/>
    </location>
</feature>
<reference evidence="4 5" key="1">
    <citation type="submission" date="2020-02" db="EMBL/GenBank/DDBJ databases">
        <title>Bacillus aquiflavi sp. nov., isolated from yellow water of strong flavor Chinese baijiu in Yibin region of China.</title>
        <authorList>
            <person name="Xie J."/>
        </authorList>
    </citation>
    <scope>NUCLEOTIDE SEQUENCE [LARGE SCALE GENOMIC DNA]</scope>
    <source>
        <strain evidence="4 5">3H-10</strain>
    </source>
</reference>